<reference evidence="1" key="1">
    <citation type="submission" date="2020-03" db="EMBL/GenBank/DDBJ databases">
        <title>The deep terrestrial virosphere.</title>
        <authorList>
            <person name="Holmfeldt K."/>
            <person name="Nilsson E."/>
            <person name="Simone D."/>
            <person name="Lopez-Fernandez M."/>
            <person name="Wu X."/>
            <person name="de Brujin I."/>
            <person name="Lundin D."/>
            <person name="Andersson A."/>
            <person name="Bertilsson S."/>
            <person name="Dopson M."/>
        </authorList>
    </citation>
    <scope>NUCLEOTIDE SEQUENCE</scope>
    <source>
        <strain evidence="1">MM415B05045</strain>
    </source>
</reference>
<name>A0A6M3LMZ1_9ZZZZ</name>
<gene>
    <name evidence="1" type="ORF">MM415B05045_0011</name>
</gene>
<dbReference type="AlphaFoldDB" id="A0A6M3LMZ1"/>
<accession>A0A6M3LMZ1</accession>
<organism evidence="1">
    <name type="scientific">viral metagenome</name>
    <dbReference type="NCBI Taxonomy" id="1070528"/>
    <lineage>
        <taxon>unclassified sequences</taxon>
        <taxon>metagenomes</taxon>
        <taxon>organismal metagenomes</taxon>
    </lineage>
</organism>
<proteinExistence type="predicted"/>
<protein>
    <submittedName>
        <fullName evidence="1">Uncharacterized protein</fullName>
    </submittedName>
</protein>
<evidence type="ECO:0000313" key="1">
    <source>
        <dbReference type="EMBL" id="QJA95943.1"/>
    </source>
</evidence>
<sequence length="53" mass="6505">MYRIKYKYWEAPEHIKLPDNYWPGKIDSDNLPYVMNEIEELQEMGFLVELQKV</sequence>
<dbReference type="EMBL" id="MT143357">
    <property type="protein sequence ID" value="QJA95943.1"/>
    <property type="molecule type" value="Genomic_DNA"/>
</dbReference>